<dbReference type="Proteomes" id="UP001051844">
    <property type="component" value="Unassembled WGS sequence"/>
</dbReference>
<dbReference type="Proteomes" id="UP000292693">
    <property type="component" value="Unassembled WGS sequence"/>
</dbReference>
<dbReference type="Proteomes" id="UP000292095">
    <property type="component" value="Unassembled WGS sequence"/>
</dbReference>
<dbReference type="CDD" id="cd05288">
    <property type="entry name" value="PGDH"/>
    <property type="match status" value="1"/>
</dbReference>
<accession>A0A2M9SHF0</accession>
<reference evidence="9" key="2">
    <citation type="journal article" date="2019" name="Microbiol. Resour. Announc.">
        <title>Draft Genomic Sequences of Streptomyces misionensis and Streptomyces albidoflavus, bacteria applied for phytopathogen biocontrol.</title>
        <authorList>
            <person name="Pylro V."/>
            <person name="Dias A."/>
            <person name="Andreote F."/>
            <person name="Varani A."/>
            <person name="Andreote C."/>
            <person name="Bernardo E."/>
            <person name="Martins T."/>
        </authorList>
    </citation>
    <scope>NUCLEOTIDE SEQUENCE [LARGE SCALE GENOMIC DNA]</scope>
    <source>
        <strain evidence="9">77</strain>
    </source>
</reference>
<dbReference type="Proteomes" id="UP000318052">
    <property type="component" value="Unassembled WGS sequence"/>
</dbReference>
<comment type="caution">
    <text evidence="4">The sequence shown here is derived from an EMBL/GenBank/DDBJ whole genome shotgun (WGS) entry which is preliminary data.</text>
</comment>
<dbReference type="SMART" id="SM00829">
    <property type="entry name" value="PKS_ER"/>
    <property type="match status" value="1"/>
</dbReference>
<reference evidence="6" key="3">
    <citation type="submission" date="2019-07" db="EMBL/GenBank/DDBJ databases">
        <authorList>
            <person name="Pylro V."/>
            <person name="Dias A."/>
            <person name="Andreote F."/>
            <person name="Varani A."/>
            <person name="Andreote C."/>
            <person name="Bernardo E."/>
            <person name="Martins T."/>
        </authorList>
    </citation>
    <scope>NUCLEOTIDE SEQUENCE</scope>
    <source>
        <strain evidence="6">77</strain>
    </source>
</reference>
<dbReference type="InterPro" id="IPR020843">
    <property type="entry name" value="ER"/>
</dbReference>
<evidence type="ECO:0000313" key="9">
    <source>
        <dbReference type="Proteomes" id="UP000318052"/>
    </source>
</evidence>
<dbReference type="Pfam" id="PF00107">
    <property type="entry name" value="ADH_zinc_N"/>
    <property type="match status" value="1"/>
</dbReference>
<dbReference type="EMBL" id="PKLL01000002">
    <property type="protein sequence ID" value="RZE29172.1"/>
    <property type="molecule type" value="Genomic_DNA"/>
</dbReference>
<dbReference type="PANTHER" id="PTHR43205:SF7">
    <property type="entry name" value="PROSTAGLANDIN REDUCTASE 1"/>
    <property type="match status" value="1"/>
</dbReference>
<protein>
    <submittedName>
        <fullName evidence="4">NADP-dependent oxidoreductase</fullName>
    </submittedName>
</protein>
<dbReference type="InterPro" id="IPR045010">
    <property type="entry name" value="MDR_fam"/>
</dbReference>
<dbReference type="EMBL" id="VOGX01000018">
    <property type="protein sequence ID" value="TWV26014.1"/>
    <property type="molecule type" value="Genomic_DNA"/>
</dbReference>
<accession>A0A0X3X831</accession>
<gene>
    <name evidence="5" type="ORF">C0Q91_01910</name>
    <name evidence="4" type="ORF">C0Q92_01985</name>
    <name evidence="6" type="ORF">FRZ02_04680</name>
    <name evidence="3" type="ORF">ScoT_04460</name>
</gene>
<evidence type="ECO:0000313" key="5">
    <source>
        <dbReference type="EMBL" id="RZE46666.1"/>
    </source>
</evidence>
<dbReference type="SUPFAM" id="SSF50129">
    <property type="entry name" value="GroES-like"/>
    <property type="match status" value="1"/>
</dbReference>
<reference evidence="7 8" key="1">
    <citation type="submission" date="2017-12" db="EMBL/GenBank/DDBJ databases">
        <title>Population genomics insights into the ecological differentiation and adaptive evolution in streptomycetes.</title>
        <authorList>
            <person name="Li Y."/>
            <person name="Huang Y."/>
        </authorList>
    </citation>
    <scope>NUCLEOTIDE SEQUENCE [LARGE SCALE GENOMIC DNA]</scope>
    <source>
        <strain evidence="5 7">FXJ.2339</strain>
        <strain evidence="4 8">NBRC 100770</strain>
    </source>
</reference>
<name>A0A126XWE3_9ACTN</name>
<evidence type="ECO:0000313" key="8">
    <source>
        <dbReference type="Proteomes" id="UP000292693"/>
    </source>
</evidence>
<dbReference type="Gene3D" id="3.90.180.10">
    <property type="entry name" value="Medium-chain alcohol dehydrogenases, catalytic domain"/>
    <property type="match status" value="1"/>
</dbReference>
<dbReference type="EMBL" id="PKLK01000001">
    <property type="protein sequence ID" value="RZE46666.1"/>
    <property type="molecule type" value="Genomic_DNA"/>
</dbReference>
<reference evidence="3" key="4">
    <citation type="submission" date="2022-09" db="EMBL/GenBank/DDBJ databases">
        <title>Whole genome shotgun sequence of Streptomyces albidoflavus NBRC 12854.</title>
        <authorList>
            <person name="Komaki H."/>
            <person name="Tamura T."/>
        </authorList>
    </citation>
    <scope>NUCLEOTIDE SEQUENCE</scope>
    <source>
        <strain evidence="3">NBRC 12854</strain>
    </source>
</reference>
<accession>A0A126XWE3</accession>
<evidence type="ECO:0000313" key="7">
    <source>
        <dbReference type="Proteomes" id="UP000292095"/>
    </source>
</evidence>
<sequence>MKISKWVVREHVEGAPDVGRVYEKVTEEVPVDLAENEMLLKTLYVSVDPYLQGIALDTPVGDAMGADSIMEVLAAGPRAAHRPGDLVQGFGGWQSHVISDGAPRLWQTGTFPMVFPAYRRLQRHWYDEALPLQTALSAMGGPGMTAWGTLTTFLDPRPGETLVVSGASGAVGTLVGQLARLAGARVVGTTSSPAKAAYLRELGFDEVVRYRHGDSAEQVGEALDRAAPDGVDHYFDNLGGAVTDAVFARLTVGSKVAVCWQWATQVGREAVGPRLLPYIMFPRTTVRGIFSLEWFTEANWQALHADLGDRLRRDEVVCDHTLHQGFDAIPDAYASLYHDRTANFGKVLVAL</sequence>
<keyword evidence="9" id="KW-1185">Reference proteome</keyword>
<evidence type="ECO:0000256" key="1">
    <source>
        <dbReference type="ARBA" id="ARBA00023002"/>
    </source>
</evidence>
<dbReference type="Pfam" id="PF16884">
    <property type="entry name" value="ADH_N_2"/>
    <property type="match status" value="1"/>
</dbReference>
<keyword evidence="1" id="KW-0560">Oxidoreductase</keyword>
<evidence type="ECO:0000313" key="6">
    <source>
        <dbReference type="EMBL" id="TWV26014.1"/>
    </source>
</evidence>
<feature type="domain" description="Enoyl reductase (ER)" evidence="2">
    <location>
        <begin position="14"/>
        <end position="349"/>
    </location>
</feature>
<dbReference type="InterPro" id="IPR011032">
    <property type="entry name" value="GroES-like_sf"/>
</dbReference>
<organism evidence="4 8">
    <name type="scientific">Streptomyces albidoflavus</name>
    <dbReference type="NCBI Taxonomy" id="1886"/>
    <lineage>
        <taxon>Bacteria</taxon>
        <taxon>Bacillati</taxon>
        <taxon>Actinomycetota</taxon>
        <taxon>Actinomycetes</taxon>
        <taxon>Kitasatosporales</taxon>
        <taxon>Streptomycetaceae</taxon>
        <taxon>Streptomyces</taxon>
        <taxon>Streptomyces albidoflavus group</taxon>
    </lineage>
</organism>
<dbReference type="InterPro" id="IPR013149">
    <property type="entry name" value="ADH-like_C"/>
</dbReference>
<dbReference type="Gene3D" id="3.40.50.720">
    <property type="entry name" value="NAD(P)-binding Rossmann-like Domain"/>
    <property type="match status" value="1"/>
</dbReference>
<dbReference type="RefSeq" id="WP_008409969.1">
    <property type="nucleotide sequence ID" value="NZ_BNDZ01000003.1"/>
</dbReference>
<dbReference type="AlphaFoldDB" id="A0A126XWE3"/>
<dbReference type="InterPro" id="IPR036291">
    <property type="entry name" value="NAD(P)-bd_dom_sf"/>
</dbReference>
<evidence type="ECO:0000313" key="3">
    <source>
        <dbReference type="EMBL" id="GHI44272.1"/>
    </source>
</evidence>
<dbReference type="InterPro" id="IPR041694">
    <property type="entry name" value="ADH_N_2"/>
</dbReference>
<dbReference type="SUPFAM" id="SSF51735">
    <property type="entry name" value="NAD(P)-binding Rossmann-fold domains"/>
    <property type="match status" value="1"/>
</dbReference>
<dbReference type="GeneID" id="97265989"/>
<evidence type="ECO:0000313" key="4">
    <source>
        <dbReference type="EMBL" id="RZE29172.1"/>
    </source>
</evidence>
<dbReference type="GO" id="GO:0016628">
    <property type="term" value="F:oxidoreductase activity, acting on the CH-CH group of donors, NAD or NADP as acceptor"/>
    <property type="evidence" value="ECO:0007669"/>
    <property type="project" value="InterPro"/>
</dbReference>
<evidence type="ECO:0000259" key="2">
    <source>
        <dbReference type="SMART" id="SM00829"/>
    </source>
</evidence>
<dbReference type="PANTHER" id="PTHR43205">
    <property type="entry name" value="PROSTAGLANDIN REDUCTASE"/>
    <property type="match status" value="1"/>
</dbReference>
<proteinExistence type="predicted"/>
<dbReference type="EMBL" id="BNDZ01000003">
    <property type="protein sequence ID" value="GHI44272.1"/>
    <property type="molecule type" value="Genomic_DNA"/>
</dbReference>